<keyword evidence="3" id="KW-1185">Reference proteome</keyword>
<name>A0AAD8UA28_GLOAC</name>
<dbReference type="GeneID" id="85385429"/>
<dbReference type="RefSeq" id="XP_060358020.1">
    <property type="nucleotide sequence ID" value="XM_060501530.1"/>
</dbReference>
<organism evidence="2 3">
    <name type="scientific">Glomerella acutata</name>
    <name type="common">Colletotrichum acutatum</name>
    <dbReference type="NCBI Taxonomy" id="27357"/>
    <lineage>
        <taxon>Eukaryota</taxon>
        <taxon>Fungi</taxon>
        <taxon>Dikarya</taxon>
        <taxon>Ascomycota</taxon>
        <taxon>Pezizomycotina</taxon>
        <taxon>Sordariomycetes</taxon>
        <taxon>Hypocreomycetidae</taxon>
        <taxon>Glomerellales</taxon>
        <taxon>Glomerellaceae</taxon>
        <taxon>Colletotrichum</taxon>
        <taxon>Colletotrichum acutatum species complex</taxon>
    </lineage>
</organism>
<evidence type="ECO:0000256" key="1">
    <source>
        <dbReference type="SAM" id="MobiDB-lite"/>
    </source>
</evidence>
<dbReference type="EMBL" id="JAHMHS010000212">
    <property type="protein sequence ID" value="KAK1707332.1"/>
    <property type="molecule type" value="Genomic_DNA"/>
</dbReference>
<dbReference type="Proteomes" id="UP001244207">
    <property type="component" value="Unassembled WGS sequence"/>
</dbReference>
<comment type="caution">
    <text evidence="2">The sequence shown here is derived from an EMBL/GenBank/DDBJ whole genome shotgun (WGS) entry which is preliminary data.</text>
</comment>
<feature type="region of interest" description="Disordered" evidence="1">
    <location>
        <begin position="43"/>
        <end position="84"/>
    </location>
</feature>
<proteinExistence type="predicted"/>
<accession>A0AAD8UA28</accession>
<gene>
    <name evidence="2" type="ORF">BDZ83DRAFT_181890</name>
</gene>
<evidence type="ECO:0000313" key="3">
    <source>
        <dbReference type="Proteomes" id="UP001244207"/>
    </source>
</evidence>
<evidence type="ECO:0000313" key="2">
    <source>
        <dbReference type="EMBL" id="KAK1707332.1"/>
    </source>
</evidence>
<reference evidence="2" key="1">
    <citation type="submission" date="2021-12" db="EMBL/GenBank/DDBJ databases">
        <title>Comparative genomics, transcriptomics and evolutionary studies reveal genomic signatures of adaptation to plant cell wall in hemibiotrophic fungi.</title>
        <authorList>
            <consortium name="DOE Joint Genome Institute"/>
            <person name="Baroncelli R."/>
            <person name="Diaz J.F."/>
            <person name="Benocci T."/>
            <person name="Peng M."/>
            <person name="Battaglia E."/>
            <person name="Haridas S."/>
            <person name="Andreopoulos W."/>
            <person name="Labutti K."/>
            <person name="Pangilinan J."/>
            <person name="Floch G.L."/>
            <person name="Makela M.R."/>
            <person name="Henrissat B."/>
            <person name="Grigoriev I.V."/>
            <person name="Crouch J.A."/>
            <person name="De Vries R.P."/>
            <person name="Sukno S.A."/>
            <person name="Thon M.R."/>
        </authorList>
    </citation>
    <scope>NUCLEOTIDE SEQUENCE</scope>
    <source>
        <strain evidence="2">CBS 112980</strain>
    </source>
</reference>
<dbReference type="AlphaFoldDB" id="A0AAD8UA28"/>
<protein>
    <submittedName>
        <fullName evidence="2">Uncharacterized protein</fullName>
    </submittedName>
</protein>
<sequence length="204" mass="22008">MPYPQAFSSFSLPSPSPSPSCTYALFVIVASFSGSMTRRRVSRLPSTAASAPRARLVSGSLPLRPSLPEPKSPKVTNTRPAEPGRTNLAFLPAYSYATDIHPAQSTAKIIPLMEPVVNFVLPWSKSSLQQGFHGPLQDTQTTSNITRQNPAIGNLKRLIFLVPLSRTFLSPFDRFLQVHTLPSGPRTLLQAPPSSSAAPDMGPS</sequence>